<keyword evidence="6 7" id="KW-0472">Membrane</keyword>
<feature type="domain" description="VTT" evidence="8">
    <location>
        <begin position="31"/>
        <end position="155"/>
    </location>
</feature>
<accession>A0ABS4VQS2</accession>
<keyword evidence="4 7" id="KW-0812">Transmembrane</keyword>
<evidence type="ECO:0000256" key="5">
    <source>
        <dbReference type="ARBA" id="ARBA00022989"/>
    </source>
</evidence>
<dbReference type="InterPro" id="IPR032818">
    <property type="entry name" value="DedA-like"/>
</dbReference>
<dbReference type="Proteomes" id="UP001519295">
    <property type="component" value="Unassembled WGS sequence"/>
</dbReference>
<feature type="transmembrane region" description="Helical" evidence="7">
    <location>
        <begin position="48"/>
        <end position="66"/>
    </location>
</feature>
<evidence type="ECO:0000256" key="3">
    <source>
        <dbReference type="ARBA" id="ARBA00022475"/>
    </source>
</evidence>
<dbReference type="PANTHER" id="PTHR30353">
    <property type="entry name" value="INNER MEMBRANE PROTEIN DEDA-RELATED"/>
    <property type="match status" value="1"/>
</dbReference>
<sequence>MIEHVAAVVASPWILPLLFVLCVVDGFLPPVPSESVLTALATLSVSGAGPHVAMLVPVAALGAFAGDQIAYRLGAQVPMERWPWFRSPRGRQRVRWVRAALRDRGTALILAARFVPVARVAVTTTAGATAYPRSRFLLVTAFAAPAWAGFCALLGLGAGTVLPLHPLAAAAVGVVAGALLGMLADRVIRLSRTRGRMRSRRAATRW</sequence>
<evidence type="ECO:0000256" key="6">
    <source>
        <dbReference type="ARBA" id="ARBA00023136"/>
    </source>
</evidence>
<comment type="caution">
    <text evidence="9">The sequence shown here is derived from an EMBL/GenBank/DDBJ whole genome shotgun (WGS) entry which is preliminary data.</text>
</comment>
<feature type="transmembrane region" description="Helical" evidence="7">
    <location>
        <begin position="167"/>
        <end position="188"/>
    </location>
</feature>
<evidence type="ECO:0000256" key="2">
    <source>
        <dbReference type="ARBA" id="ARBA00010792"/>
    </source>
</evidence>
<keyword evidence="5 7" id="KW-1133">Transmembrane helix</keyword>
<dbReference type="PANTHER" id="PTHR30353:SF0">
    <property type="entry name" value="TRANSMEMBRANE PROTEIN"/>
    <property type="match status" value="1"/>
</dbReference>
<evidence type="ECO:0000313" key="9">
    <source>
        <dbReference type="EMBL" id="MBP2366252.1"/>
    </source>
</evidence>
<comment type="subcellular location">
    <subcellularLocation>
        <location evidence="1 7">Cell membrane</location>
        <topology evidence="1 7">Multi-pass membrane protein</topology>
    </subcellularLocation>
</comment>
<dbReference type="Pfam" id="PF09335">
    <property type="entry name" value="VTT_dom"/>
    <property type="match status" value="1"/>
</dbReference>
<feature type="transmembrane region" description="Helical" evidence="7">
    <location>
        <begin position="136"/>
        <end position="161"/>
    </location>
</feature>
<evidence type="ECO:0000259" key="8">
    <source>
        <dbReference type="Pfam" id="PF09335"/>
    </source>
</evidence>
<evidence type="ECO:0000256" key="1">
    <source>
        <dbReference type="ARBA" id="ARBA00004651"/>
    </source>
</evidence>
<feature type="transmembrane region" description="Helical" evidence="7">
    <location>
        <begin position="7"/>
        <end position="28"/>
    </location>
</feature>
<dbReference type="InterPro" id="IPR032816">
    <property type="entry name" value="VTT_dom"/>
</dbReference>
<evidence type="ECO:0000313" key="10">
    <source>
        <dbReference type="Proteomes" id="UP001519295"/>
    </source>
</evidence>
<name>A0ABS4VQS2_9PSEU</name>
<dbReference type="RefSeq" id="WP_210026274.1">
    <property type="nucleotide sequence ID" value="NZ_JAGINU010000001.1"/>
</dbReference>
<organism evidence="9 10">
    <name type="scientific">Pseudonocardia parietis</name>
    <dbReference type="NCBI Taxonomy" id="570936"/>
    <lineage>
        <taxon>Bacteria</taxon>
        <taxon>Bacillati</taxon>
        <taxon>Actinomycetota</taxon>
        <taxon>Actinomycetes</taxon>
        <taxon>Pseudonocardiales</taxon>
        <taxon>Pseudonocardiaceae</taxon>
        <taxon>Pseudonocardia</taxon>
    </lineage>
</organism>
<keyword evidence="3 7" id="KW-1003">Cell membrane</keyword>
<keyword evidence="10" id="KW-1185">Reference proteome</keyword>
<evidence type="ECO:0000256" key="7">
    <source>
        <dbReference type="RuleBase" id="RU367016"/>
    </source>
</evidence>
<protein>
    <submittedName>
        <fullName evidence="9">Membrane protein DedA with SNARE-associated domain</fullName>
    </submittedName>
</protein>
<comment type="similarity">
    <text evidence="2 7">Belongs to the DedA family.</text>
</comment>
<reference evidence="9 10" key="1">
    <citation type="submission" date="2021-03" db="EMBL/GenBank/DDBJ databases">
        <title>Sequencing the genomes of 1000 actinobacteria strains.</title>
        <authorList>
            <person name="Klenk H.-P."/>
        </authorList>
    </citation>
    <scope>NUCLEOTIDE SEQUENCE [LARGE SCALE GENOMIC DNA]</scope>
    <source>
        <strain evidence="9 10">DSM 45256</strain>
    </source>
</reference>
<dbReference type="EMBL" id="JAGINU010000001">
    <property type="protein sequence ID" value="MBP2366252.1"/>
    <property type="molecule type" value="Genomic_DNA"/>
</dbReference>
<gene>
    <name evidence="9" type="ORF">JOF36_001948</name>
</gene>
<evidence type="ECO:0000256" key="4">
    <source>
        <dbReference type="ARBA" id="ARBA00022692"/>
    </source>
</evidence>
<proteinExistence type="inferred from homology"/>